<reference evidence="2 3" key="1">
    <citation type="journal article" date="2016" name="Int. J. Syst. Evol. Microbiol.">
        <title>Agromyces aureus sp. nov., isolated from the rhizosphere of Salix caprea L. grown in a heavy-metal-contaminated soil.</title>
        <authorList>
            <person name="Corretto E."/>
            <person name="Antonielli L."/>
            <person name="Sessitsch A."/>
            <person name="Compant S."/>
            <person name="Gorfer M."/>
            <person name="Kuffner M."/>
            <person name="Brader G."/>
        </authorList>
    </citation>
    <scope>NUCLEOTIDE SEQUENCE [LARGE SCALE GENOMIC DNA]</scope>
    <source>
        <strain evidence="2 3">AR33</strain>
    </source>
</reference>
<name>A0A191WJZ5_9MICO</name>
<dbReference type="STRING" id="453304.ATC03_19075"/>
<dbReference type="SUPFAM" id="SSF47413">
    <property type="entry name" value="lambda repressor-like DNA-binding domains"/>
    <property type="match status" value="1"/>
</dbReference>
<dbReference type="Pfam" id="PF17765">
    <property type="entry name" value="MLTR_LBD"/>
    <property type="match status" value="1"/>
</dbReference>
<proteinExistence type="predicted"/>
<reference evidence="3" key="2">
    <citation type="submission" date="2016-01" db="EMBL/GenBank/DDBJ databases">
        <title>Complete genome sequence of Agromyces aureus AR33T and comparison with related organisms.</title>
        <authorList>
            <person name="Corretto E."/>
            <person name="Antonielli L."/>
            <person name="Sessitsch A."/>
            <person name="Brader G."/>
        </authorList>
    </citation>
    <scope>NUCLEOTIDE SEQUENCE [LARGE SCALE GENOMIC DNA]</scope>
    <source>
        <strain evidence="3">AR33</strain>
    </source>
</reference>
<dbReference type="EMBL" id="CP013979">
    <property type="protein sequence ID" value="ANJ28483.1"/>
    <property type="molecule type" value="Genomic_DNA"/>
</dbReference>
<dbReference type="SMART" id="SM00530">
    <property type="entry name" value="HTH_XRE"/>
    <property type="match status" value="1"/>
</dbReference>
<dbReference type="Pfam" id="PF13560">
    <property type="entry name" value="HTH_31"/>
    <property type="match status" value="1"/>
</dbReference>
<evidence type="ECO:0000313" key="3">
    <source>
        <dbReference type="Proteomes" id="UP000078437"/>
    </source>
</evidence>
<dbReference type="PANTHER" id="PTHR35010">
    <property type="entry name" value="BLL4672 PROTEIN-RELATED"/>
    <property type="match status" value="1"/>
</dbReference>
<dbReference type="InterPro" id="IPR001387">
    <property type="entry name" value="Cro/C1-type_HTH"/>
</dbReference>
<dbReference type="RefSeq" id="WP_067880675.1">
    <property type="nucleotide sequence ID" value="NZ_CP013979.1"/>
</dbReference>
<dbReference type="CDD" id="cd00093">
    <property type="entry name" value="HTH_XRE"/>
    <property type="match status" value="1"/>
</dbReference>
<dbReference type="OrthoDB" id="3518652at2"/>
<dbReference type="InterPro" id="IPR010982">
    <property type="entry name" value="Lambda_DNA-bd_dom_sf"/>
</dbReference>
<accession>A0A191WJZ5</accession>
<dbReference type="PANTHER" id="PTHR35010:SF2">
    <property type="entry name" value="BLL4672 PROTEIN"/>
    <property type="match status" value="1"/>
</dbReference>
<gene>
    <name evidence="2" type="ORF">ATC03_19075</name>
</gene>
<feature type="domain" description="HTH cro/C1-type" evidence="1">
    <location>
        <begin position="10"/>
        <end position="86"/>
    </location>
</feature>
<evidence type="ECO:0000259" key="1">
    <source>
        <dbReference type="SMART" id="SM00530"/>
    </source>
</evidence>
<dbReference type="AlphaFoldDB" id="A0A191WJZ5"/>
<keyword evidence="3" id="KW-1185">Reference proteome</keyword>
<organism evidence="2 3">
    <name type="scientific">Agromyces aureus</name>
    <dbReference type="NCBI Taxonomy" id="453304"/>
    <lineage>
        <taxon>Bacteria</taxon>
        <taxon>Bacillati</taxon>
        <taxon>Actinomycetota</taxon>
        <taxon>Actinomycetes</taxon>
        <taxon>Micrococcales</taxon>
        <taxon>Microbacteriaceae</taxon>
        <taxon>Agromyces</taxon>
    </lineage>
</organism>
<dbReference type="Gene3D" id="1.10.260.40">
    <property type="entry name" value="lambda repressor-like DNA-binding domains"/>
    <property type="match status" value="1"/>
</dbReference>
<protein>
    <submittedName>
        <fullName evidence="2">XRE family transcriptional regulator</fullName>
    </submittedName>
</protein>
<sequence length="299" mass="33273">MDTPPPNRDEIRDFLVTRRARVTPEQVGLPAGSRRRVPGLRREEVAVLSGVSTEWYTRLEKGHITGVSEEVLGAVARALQLSDDERTYLFDLAKAARPRRRPDPRPKEGDVEEPVQWLIDSISMSAVFLRNGRLDLVASNALGRALHAPMFESVTAQGRRPNFARFHFLDPVAREFFVDWEGGAKATVALLRSEAGREPNDRQLRELIGELSTSSPEFAEMWAAHDVRTLHEGIKRLQHPVVGFVELTYQSAELANPARPARNLNIYTAEPGTTHEERIRLLASWAATAPGVTATTSGS</sequence>
<dbReference type="KEGG" id="agy:ATC03_19075"/>
<evidence type="ECO:0000313" key="2">
    <source>
        <dbReference type="EMBL" id="ANJ28483.1"/>
    </source>
</evidence>
<dbReference type="Gene3D" id="3.30.450.180">
    <property type="match status" value="1"/>
</dbReference>
<dbReference type="InterPro" id="IPR041413">
    <property type="entry name" value="MLTR_LBD"/>
</dbReference>
<dbReference type="GO" id="GO:0003677">
    <property type="term" value="F:DNA binding"/>
    <property type="evidence" value="ECO:0007669"/>
    <property type="project" value="InterPro"/>
</dbReference>
<dbReference type="Proteomes" id="UP000078437">
    <property type="component" value="Chromosome"/>
</dbReference>